<feature type="signal peptide" evidence="1">
    <location>
        <begin position="1"/>
        <end position="26"/>
    </location>
</feature>
<dbReference type="AlphaFoldDB" id="A0A2A5WB10"/>
<sequence length="289" mass="32641">MVVVKSKRIQAVLFSFLVSSISVVSAQTADVFNPLSEAPLRSQGQHVIPLFDGWFPNEDGTSTMCFGYYNMNSEEQIDVPLGQQNFIEPEVYDGLQPTHFDTRPTPELTPEFRRYWCAFSVTVPEDFGMADVIWNIETQGKMLSVPGTLIPSYVLDEEETSGRNTSAPYLSINDNPPNFRGRRGLFEGPWQAKVGEPINLIARIRHAAPGTWINWTLHQGTNAVEFSAAESRIDSAEGIIETRATFEQAGEYMLRIQAINDTERPRDPTYGFEFHCCWTNAYVRVEVNE</sequence>
<accession>A0A2A5WB10</accession>
<gene>
    <name evidence="2" type="ORF">CNF02_08345</name>
</gene>
<feature type="chain" id="PRO_5012630825" description="PKD domain-containing protein" evidence="1">
    <location>
        <begin position="27"/>
        <end position="289"/>
    </location>
</feature>
<keyword evidence="1" id="KW-0732">Signal</keyword>
<protein>
    <recommendedName>
        <fullName evidence="4">PKD domain-containing protein</fullName>
    </recommendedName>
</protein>
<organism evidence="2 3">
    <name type="scientific">OM182 bacterium MED-G28</name>
    <dbReference type="NCBI Taxonomy" id="1986256"/>
    <lineage>
        <taxon>Bacteria</taxon>
        <taxon>Pseudomonadati</taxon>
        <taxon>Pseudomonadota</taxon>
        <taxon>Gammaproteobacteria</taxon>
        <taxon>OMG group</taxon>
        <taxon>OM182 clade</taxon>
    </lineage>
</organism>
<dbReference type="EMBL" id="NTJZ01000008">
    <property type="protein sequence ID" value="PDH33447.1"/>
    <property type="molecule type" value="Genomic_DNA"/>
</dbReference>
<proteinExistence type="predicted"/>
<evidence type="ECO:0000256" key="1">
    <source>
        <dbReference type="SAM" id="SignalP"/>
    </source>
</evidence>
<name>A0A2A5WB10_9GAMM</name>
<comment type="caution">
    <text evidence="2">The sequence shown here is derived from an EMBL/GenBank/DDBJ whole genome shotgun (WGS) entry which is preliminary data.</text>
</comment>
<reference evidence="2 3" key="1">
    <citation type="submission" date="2017-08" db="EMBL/GenBank/DDBJ databases">
        <title>Fine stratification of microbial communities through a metagenomic profile of the photic zone.</title>
        <authorList>
            <person name="Haro-Moreno J.M."/>
            <person name="Lopez-Perez M."/>
            <person name="De La Torre J."/>
            <person name="Picazo A."/>
            <person name="Camacho A."/>
            <person name="Rodriguez-Valera F."/>
        </authorList>
    </citation>
    <scope>NUCLEOTIDE SEQUENCE [LARGE SCALE GENOMIC DNA]</scope>
    <source>
        <strain evidence="2">MED-G28</strain>
    </source>
</reference>
<evidence type="ECO:0000313" key="2">
    <source>
        <dbReference type="EMBL" id="PDH33447.1"/>
    </source>
</evidence>
<dbReference type="Proteomes" id="UP000219329">
    <property type="component" value="Unassembled WGS sequence"/>
</dbReference>
<evidence type="ECO:0000313" key="3">
    <source>
        <dbReference type="Proteomes" id="UP000219329"/>
    </source>
</evidence>
<evidence type="ECO:0008006" key="4">
    <source>
        <dbReference type="Google" id="ProtNLM"/>
    </source>
</evidence>